<evidence type="ECO:0000256" key="4">
    <source>
        <dbReference type="ARBA" id="ARBA00022475"/>
    </source>
</evidence>
<dbReference type="RefSeq" id="WP_004618747.1">
    <property type="nucleotide sequence ID" value="NZ_ACXX02000005.1"/>
</dbReference>
<dbReference type="GO" id="GO:0008360">
    <property type="term" value="P:regulation of cell shape"/>
    <property type="evidence" value="ECO:0007669"/>
    <property type="project" value="UniProtKB-KW"/>
</dbReference>
<feature type="domain" description="Penicillin-binding protein transpeptidase" evidence="12">
    <location>
        <begin position="341"/>
        <end position="676"/>
    </location>
</feature>
<evidence type="ECO:0000259" key="12">
    <source>
        <dbReference type="Pfam" id="PF00905"/>
    </source>
</evidence>
<dbReference type="GO" id="GO:0071972">
    <property type="term" value="F:peptidoglycan L,D-transpeptidase activity"/>
    <property type="evidence" value="ECO:0007669"/>
    <property type="project" value="TreeGrafter"/>
</dbReference>
<evidence type="ECO:0000256" key="7">
    <source>
        <dbReference type="ARBA" id="ARBA00022984"/>
    </source>
</evidence>
<dbReference type="STRING" id="588581.Cpap_2661"/>
<dbReference type="EC" id="2.4.1.129" evidence="14"/>
<keyword evidence="14" id="KW-0808">Transferase</keyword>
<dbReference type="SUPFAM" id="SSF56519">
    <property type="entry name" value="Penicillin binding protein dimerisation domain"/>
    <property type="match status" value="1"/>
</dbReference>
<dbReference type="InterPro" id="IPR001460">
    <property type="entry name" value="PCN-bd_Tpept"/>
</dbReference>
<evidence type="ECO:0000256" key="1">
    <source>
        <dbReference type="ARBA" id="ARBA00004167"/>
    </source>
</evidence>
<dbReference type="PANTHER" id="PTHR30627:SF2">
    <property type="entry name" value="PEPTIDOGLYCAN D,D-TRANSPEPTIDASE MRDA"/>
    <property type="match status" value="1"/>
</dbReference>
<dbReference type="eggNOG" id="COG0768">
    <property type="taxonomic scope" value="Bacteria"/>
</dbReference>
<reference evidence="14" key="1">
    <citation type="submission" date="2009-07" db="EMBL/GenBank/DDBJ databases">
        <authorList>
            <consortium name="US DOE Joint Genome Institute (JGI-PGF)"/>
            <person name="Lucas S."/>
            <person name="Copeland A."/>
            <person name="Lapidus A."/>
            <person name="Glavina del Rio T."/>
            <person name="Tice H."/>
            <person name="Bruce D."/>
            <person name="Goodwin L."/>
            <person name="Pitluck S."/>
            <person name="Larimer F."/>
            <person name="Land M.L."/>
            <person name="Mouttaki H."/>
            <person name="He Z."/>
            <person name="Zhou J."/>
            <person name="Hemme C.L."/>
        </authorList>
    </citation>
    <scope>NUCLEOTIDE SEQUENCE</scope>
    <source>
        <strain evidence="14">DSM 2782</strain>
    </source>
</reference>
<evidence type="ECO:0000256" key="11">
    <source>
        <dbReference type="SAM" id="Phobius"/>
    </source>
</evidence>
<keyword evidence="6" id="KW-0133">Cell shape</keyword>
<dbReference type="Gene3D" id="3.40.710.10">
    <property type="entry name" value="DD-peptidase/beta-lactamase superfamily"/>
    <property type="match status" value="1"/>
</dbReference>
<keyword evidence="10" id="KW-0961">Cell wall biogenesis/degradation</keyword>
<dbReference type="GO" id="GO:0071555">
    <property type="term" value="P:cell wall organization"/>
    <property type="evidence" value="ECO:0007669"/>
    <property type="project" value="UniProtKB-KW"/>
</dbReference>
<dbReference type="GO" id="GO:0016757">
    <property type="term" value="F:glycosyltransferase activity"/>
    <property type="evidence" value="ECO:0007669"/>
    <property type="project" value="UniProtKB-KW"/>
</dbReference>
<dbReference type="PANTHER" id="PTHR30627">
    <property type="entry name" value="PEPTIDOGLYCAN D,D-TRANSPEPTIDASE"/>
    <property type="match status" value="1"/>
</dbReference>
<dbReference type="GO" id="GO:0009252">
    <property type="term" value="P:peptidoglycan biosynthetic process"/>
    <property type="evidence" value="ECO:0007669"/>
    <property type="project" value="UniProtKB-KW"/>
</dbReference>
<dbReference type="GO" id="GO:0005886">
    <property type="term" value="C:plasma membrane"/>
    <property type="evidence" value="ECO:0007669"/>
    <property type="project" value="UniProtKB-SubCell"/>
</dbReference>
<dbReference type="Pfam" id="PF00905">
    <property type="entry name" value="Transpeptidase"/>
    <property type="match status" value="1"/>
</dbReference>
<proteinExistence type="inferred from homology"/>
<dbReference type="InterPro" id="IPR012338">
    <property type="entry name" value="Beta-lactam/transpept-like"/>
</dbReference>
<gene>
    <name evidence="14" type="ORF">Cpap_2661</name>
</gene>
<dbReference type="EMBL" id="ACXX02000005">
    <property type="protein sequence ID" value="EGD47975.1"/>
    <property type="molecule type" value="Genomic_DNA"/>
</dbReference>
<evidence type="ECO:0000313" key="14">
    <source>
        <dbReference type="EMBL" id="EGD47975.1"/>
    </source>
</evidence>
<protein>
    <submittedName>
        <fullName evidence="14">Penicillin-binding protein 2</fullName>
        <ecNumber evidence="14">2.4.1.129</ecNumber>
    </submittedName>
</protein>
<keyword evidence="9 11" id="KW-0472">Membrane</keyword>
<comment type="caution">
    <text evidence="14">The sequence shown here is derived from an EMBL/GenBank/DDBJ whole genome shotgun (WGS) entry which is preliminary data.</text>
</comment>
<evidence type="ECO:0000256" key="5">
    <source>
        <dbReference type="ARBA" id="ARBA00022692"/>
    </source>
</evidence>
<keyword evidence="8 11" id="KW-1133">Transmembrane helix</keyword>
<dbReference type="Gene3D" id="3.30.1390.30">
    <property type="entry name" value="Penicillin-binding protein 2a, domain 3"/>
    <property type="match status" value="1"/>
</dbReference>
<keyword evidence="7" id="KW-0573">Peptidoglycan synthesis</keyword>
<feature type="domain" description="Penicillin-binding protein dimerisation" evidence="13">
    <location>
        <begin position="52"/>
        <end position="288"/>
    </location>
</feature>
<keyword evidence="4" id="KW-1003">Cell membrane</keyword>
<dbReference type="AlphaFoldDB" id="F1TC60"/>
<dbReference type="InterPro" id="IPR005311">
    <property type="entry name" value="PBP_dimer"/>
</dbReference>
<dbReference type="InterPro" id="IPR036138">
    <property type="entry name" value="PBP_dimer_sf"/>
</dbReference>
<organism evidence="14 15">
    <name type="scientific">Ruminiclostridium papyrosolvens DSM 2782</name>
    <dbReference type="NCBI Taxonomy" id="588581"/>
    <lineage>
        <taxon>Bacteria</taxon>
        <taxon>Bacillati</taxon>
        <taxon>Bacillota</taxon>
        <taxon>Clostridia</taxon>
        <taxon>Eubacteriales</taxon>
        <taxon>Oscillospiraceae</taxon>
        <taxon>Ruminiclostridium</taxon>
    </lineage>
</organism>
<dbReference type="Pfam" id="PF03717">
    <property type="entry name" value="PBP_dimer"/>
    <property type="match status" value="1"/>
</dbReference>
<dbReference type="Proteomes" id="UP000003860">
    <property type="component" value="Unassembled WGS sequence"/>
</dbReference>
<sequence length="700" mass="77326">MKQFFKDRYTIVGIVIVLIFSVMVYQLANMQLVQGENYYTQSQNKIMRSTTILAERGNILDRFGVPVAVNSTSYSVLLMDTGLGSKKLNEMMLKIIKVLEKNGDSYNKTFSKYFTYPVGFGTMLKNNQNRRKTLKTMTGYEFKDFDQKSTPEEVYEYVKDMVFKVDDKYSEKDAYDIMTLRFQGISMVPVLADSISTNTIAELEERSDEFPGIVIQSVPSRKYVDAKYAGQLIGHVGPIDADELAKNSDAGYKMTDTIGKSGVELTTEGYLRGTNGFRRVEIDDNGKPRIVSEEAVKPGSNVVLTIDMGLQKVAMDSLAKNIKLIRESNNNKKNRHDAFAGAAVAIDVNTGEVLALANYPSYDPSIFIADPDDKVARKAKADLGDPKNTTTSEYNRAIAGIYTPGSTFKPLIGIAALEEGKTTPYETYFDKGYETYDGMALKSIEYNQYGVGLGTVNLITAIQKSSNPYFYNRGNRVGIDNIVKWAKRFGLGQKTGIDLLGESKGIISSREYKKKVEPYPWTAADTAQTSIGQMYNSFTPIQLANYAATIANGGKHLKPHVIKRVVKFDGSIVTETKPEYEIIPVKNENMKAIQQGMIAVANATDGTAANTFTDLKPIKVAGKTGTAETGREATQSSNALFICYAPADKPQIAVAVVVERGVFGAYTAPIAKDILKYYFDSNGTNNKDYTVKADIVQLTK</sequence>
<comment type="subcellular location">
    <subcellularLocation>
        <location evidence="2">Cell membrane</location>
    </subcellularLocation>
    <subcellularLocation>
        <location evidence="1">Membrane</location>
        <topology evidence="1">Single-pass membrane protein</topology>
    </subcellularLocation>
</comment>
<dbReference type="GO" id="GO:0008658">
    <property type="term" value="F:penicillin binding"/>
    <property type="evidence" value="ECO:0007669"/>
    <property type="project" value="InterPro"/>
</dbReference>
<evidence type="ECO:0000256" key="3">
    <source>
        <dbReference type="ARBA" id="ARBA00007171"/>
    </source>
</evidence>
<comment type="similarity">
    <text evidence="3">Belongs to the transpeptidase family.</text>
</comment>
<reference evidence="14" key="2">
    <citation type="submission" date="2011-01" db="EMBL/GenBank/DDBJ databases">
        <title>The Non-contiguous Finished genome of Clostridium papyrosolvens.</title>
        <authorList>
            <person name="Lucas S."/>
            <person name="Copeland A."/>
            <person name="Lapidus A."/>
            <person name="Cheng J.-F."/>
            <person name="Goodwin L."/>
            <person name="Pitluck S."/>
            <person name="Misra M."/>
            <person name="Chertkov O."/>
            <person name="Detter J.C."/>
            <person name="Han C."/>
            <person name="Tapia R."/>
            <person name="Land M."/>
            <person name="Hauser L."/>
            <person name="Kyrpides N."/>
            <person name="Ivanova N."/>
            <person name="Pagani I."/>
            <person name="Mouttaki H."/>
            <person name="He Z."/>
            <person name="Zhou J."/>
            <person name="Hemme C.L."/>
            <person name="Woyke T."/>
        </authorList>
    </citation>
    <scope>NUCLEOTIDE SEQUENCE [LARGE SCALE GENOMIC DNA]</scope>
    <source>
        <strain evidence="14">DSM 2782</strain>
    </source>
</reference>
<keyword evidence="5 11" id="KW-0812">Transmembrane</keyword>
<evidence type="ECO:0000256" key="6">
    <source>
        <dbReference type="ARBA" id="ARBA00022960"/>
    </source>
</evidence>
<dbReference type="InterPro" id="IPR050515">
    <property type="entry name" value="Beta-lactam/transpept"/>
</dbReference>
<feature type="transmembrane region" description="Helical" evidence="11">
    <location>
        <begin position="9"/>
        <end position="28"/>
    </location>
</feature>
<evidence type="ECO:0000256" key="8">
    <source>
        <dbReference type="ARBA" id="ARBA00022989"/>
    </source>
</evidence>
<keyword evidence="14" id="KW-0328">Glycosyltransferase</keyword>
<keyword evidence="15" id="KW-1185">Reference proteome</keyword>
<evidence type="ECO:0000256" key="10">
    <source>
        <dbReference type="ARBA" id="ARBA00023316"/>
    </source>
</evidence>
<dbReference type="Gene3D" id="3.90.1310.10">
    <property type="entry name" value="Penicillin-binding protein 2a (Domain 2)"/>
    <property type="match status" value="2"/>
</dbReference>
<dbReference type="SUPFAM" id="SSF56601">
    <property type="entry name" value="beta-lactamase/transpeptidase-like"/>
    <property type="match status" value="1"/>
</dbReference>
<evidence type="ECO:0000256" key="2">
    <source>
        <dbReference type="ARBA" id="ARBA00004236"/>
    </source>
</evidence>
<accession>F1TC60</accession>
<evidence type="ECO:0000259" key="13">
    <source>
        <dbReference type="Pfam" id="PF03717"/>
    </source>
</evidence>
<evidence type="ECO:0000256" key="9">
    <source>
        <dbReference type="ARBA" id="ARBA00023136"/>
    </source>
</evidence>
<name>F1TC60_9FIRM</name>
<dbReference type="OrthoDB" id="9804124at2"/>
<evidence type="ECO:0000313" key="15">
    <source>
        <dbReference type="Proteomes" id="UP000003860"/>
    </source>
</evidence>